<dbReference type="GO" id="GO:0005524">
    <property type="term" value="F:ATP binding"/>
    <property type="evidence" value="ECO:0007669"/>
    <property type="project" value="UniProtKB-KW"/>
</dbReference>
<keyword evidence="8" id="KW-1185">Reference proteome</keyword>
<dbReference type="CDD" id="cd01166">
    <property type="entry name" value="KdgK"/>
    <property type="match status" value="1"/>
</dbReference>
<evidence type="ECO:0000256" key="2">
    <source>
        <dbReference type="ARBA" id="ARBA00022679"/>
    </source>
</evidence>
<dbReference type="Gene3D" id="3.40.1190.20">
    <property type="match status" value="1"/>
</dbReference>
<reference evidence="7 8" key="1">
    <citation type="submission" date="2016-11" db="EMBL/GenBank/DDBJ databases">
        <title>Interaction between Lactobacillus species and yeast in water kefir.</title>
        <authorList>
            <person name="Behr J."/>
            <person name="Xu D."/>
            <person name="Vogel R.F."/>
        </authorList>
    </citation>
    <scope>NUCLEOTIDE SEQUENCE [LARGE SCALE GENOMIC DNA]</scope>
    <source>
        <strain evidence="7 8">TMW 1.1827</strain>
    </source>
</reference>
<dbReference type="KEGG" id="lng:BSQ50_09440"/>
<organism evidence="7 8">
    <name type="scientific">Liquorilactobacillus nagelii</name>
    <dbReference type="NCBI Taxonomy" id="82688"/>
    <lineage>
        <taxon>Bacteria</taxon>
        <taxon>Bacillati</taxon>
        <taxon>Bacillota</taxon>
        <taxon>Bacilli</taxon>
        <taxon>Lactobacillales</taxon>
        <taxon>Lactobacillaceae</taxon>
        <taxon>Liquorilactobacillus</taxon>
    </lineage>
</organism>
<evidence type="ECO:0000313" key="8">
    <source>
        <dbReference type="Proteomes" id="UP000324497"/>
    </source>
</evidence>
<dbReference type="RefSeq" id="WP_148127001.1">
    <property type="nucleotide sequence ID" value="NZ_CP018180.1"/>
</dbReference>
<name>A0A3Q8D0Y4_9LACO</name>
<accession>A0A3Q8D0Y4</accession>
<protein>
    <submittedName>
        <fullName evidence="7">2-dehydro-3-deoxygluconokinase</fullName>
    </submittedName>
</protein>
<dbReference type="PANTHER" id="PTHR43085">
    <property type="entry name" value="HEXOKINASE FAMILY MEMBER"/>
    <property type="match status" value="1"/>
</dbReference>
<feature type="domain" description="Carbohydrate kinase PfkB" evidence="6">
    <location>
        <begin position="1"/>
        <end position="306"/>
    </location>
</feature>
<keyword evidence="4 7" id="KW-0418">Kinase</keyword>
<gene>
    <name evidence="7" type="ORF">BSQ50_09440</name>
</gene>
<keyword evidence="5" id="KW-0067">ATP-binding</keyword>
<dbReference type="EMBL" id="CP018180">
    <property type="protein sequence ID" value="AUJ32736.1"/>
    <property type="molecule type" value="Genomic_DNA"/>
</dbReference>
<evidence type="ECO:0000256" key="4">
    <source>
        <dbReference type="ARBA" id="ARBA00022777"/>
    </source>
</evidence>
<evidence type="ECO:0000256" key="5">
    <source>
        <dbReference type="ARBA" id="ARBA00022840"/>
    </source>
</evidence>
<dbReference type="InterPro" id="IPR011611">
    <property type="entry name" value="PfkB_dom"/>
</dbReference>
<dbReference type="SUPFAM" id="SSF53613">
    <property type="entry name" value="Ribokinase-like"/>
    <property type="match status" value="1"/>
</dbReference>
<keyword evidence="3" id="KW-0547">Nucleotide-binding</keyword>
<dbReference type="GO" id="GO:0016301">
    <property type="term" value="F:kinase activity"/>
    <property type="evidence" value="ECO:0007669"/>
    <property type="project" value="UniProtKB-KW"/>
</dbReference>
<evidence type="ECO:0000313" key="7">
    <source>
        <dbReference type="EMBL" id="AUJ32736.1"/>
    </source>
</evidence>
<comment type="similarity">
    <text evidence="1">Belongs to the carbohydrate kinase PfkB family.</text>
</comment>
<sequence>MTELLTVGEPMGLFIAQENGALEDVEHYSSRIAGADLNVAIGVARFGHQVAFISQVGDDTFGRQIKRRLEQEKIDSQYLTVSKEWKTGFMLKGLAANGRPATDYYRKGSAAAHISLEKLDQVDFNGVKILHLGGILAGLSEEGYQATLHLIKRAREHQIQITFDPNLRPTIWDSEELMIERTNEIAKLCDVVMPNIKEGGILTGEKDVQAMADFYLKQGVKQVIINMVENGSYSKRIEEQHQVHEERMPELKPDQIVDRVGAGDGFVAGVVSGKLESLNDLDCLRRGSAVGAIQMENLGDNEGLPTKAEVTGFLSGKGVI</sequence>
<dbReference type="Pfam" id="PF00294">
    <property type="entry name" value="PfkB"/>
    <property type="match status" value="1"/>
</dbReference>
<dbReference type="Proteomes" id="UP000324497">
    <property type="component" value="Chromosome"/>
</dbReference>
<evidence type="ECO:0000259" key="6">
    <source>
        <dbReference type="Pfam" id="PF00294"/>
    </source>
</evidence>
<dbReference type="InterPro" id="IPR029056">
    <property type="entry name" value="Ribokinase-like"/>
</dbReference>
<keyword evidence="2" id="KW-0808">Transferase</keyword>
<dbReference type="AlphaFoldDB" id="A0A3Q8D0Y4"/>
<dbReference type="InterPro" id="IPR050306">
    <property type="entry name" value="PfkB_Carbo_kinase"/>
</dbReference>
<evidence type="ECO:0000256" key="1">
    <source>
        <dbReference type="ARBA" id="ARBA00010688"/>
    </source>
</evidence>
<proteinExistence type="inferred from homology"/>
<evidence type="ECO:0000256" key="3">
    <source>
        <dbReference type="ARBA" id="ARBA00022741"/>
    </source>
</evidence>
<dbReference type="PANTHER" id="PTHR43085:SF1">
    <property type="entry name" value="PSEUDOURIDINE KINASE-RELATED"/>
    <property type="match status" value="1"/>
</dbReference>